<name>A0AA36A217_LACSI</name>
<dbReference type="Proteomes" id="UP001177003">
    <property type="component" value="Chromosome 9"/>
</dbReference>
<evidence type="ECO:0000313" key="1">
    <source>
        <dbReference type="EMBL" id="CAI9301822.1"/>
    </source>
</evidence>
<dbReference type="AlphaFoldDB" id="A0AA36A217"/>
<proteinExistence type="predicted"/>
<keyword evidence="2" id="KW-1185">Reference proteome</keyword>
<reference evidence="1" key="1">
    <citation type="submission" date="2023-04" db="EMBL/GenBank/DDBJ databases">
        <authorList>
            <person name="Vijverberg K."/>
            <person name="Xiong W."/>
            <person name="Schranz E."/>
        </authorList>
    </citation>
    <scope>NUCLEOTIDE SEQUENCE</scope>
</reference>
<organism evidence="1 2">
    <name type="scientific">Lactuca saligna</name>
    <name type="common">Willowleaf lettuce</name>
    <dbReference type="NCBI Taxonomy" id="75948"/>
    <lineage>
        <taxon>Eukaryota</taxon>
        <taxon>Viridiplantae</taxon>
        <taxon>Streptophyta</taxon>
        <taxon>Embryophyta</taxon>
        <taxon>Tracheophyta</taxon>
        <taxon>Spermatophyta</taxon>
        <taxon>Magnoliopsida</taxon>
        <taxon>eudicotyledons</taxon>
        <taxon>Gunneridae</taxon>
        <taxon>Pentapetalae</taxon>
        <taxon>asterids</taxon>
        <taxon>campanulids</taxon>
        <taxon>Asterales</taxon>
        <taxon>Asteraceae</taxon>
        <taxon>Cichorioideae</taxon>
        <taxon>Cichorieae</taxon>
        <taxon>Lactucinae</taxon>
        <taxon>Lactuca</taxon>
    </lineage>
</organism>
<gene>
    <name evidence="1" type="ORF">LSALG_LOCUS40346</name>
</gene>
<dbReference type="PANTHER" id="PTHR48449:SF1">
    <property type="entry name" value="DUF1985 DOMAIN-CONTAINING PROTEIN"/>
    <property type="match status" value="1"/>
</dbReference>
<evidence type="ECO:0000313" key="2">
    <source>
        <dbReference type="Proteomes" id="UP001177003"/>
    </source>
</evidence>
<dbReference type="PANTHER" id="PTHR48449">
    <property type="entry name" value="DUF1985 DOMAIN-CONTAINING PROTEIN"/>
    <property type="match status" value="1"/>
</dbReference>
<dbReference type="EMBL" id="OX465085">
    <property type="protein sequence ID" value="CAI9301822.1"/>
    <property type="molecule type" value="Genomic_DNA"/>
</dbReference>
<protein>
    <submittedName>
        <fullName evidence="1">Uncharacterized protein</fullName>
    </submittedName>
</protein>
<accession>A0AA36A217</accession>
<sequence>MPTLNGDSMLCILMILHEVRDVEVARAGKFRFELQGRVVEYGETKFCLISCLRFGPYVDIKNTKVTTSSTLRNRLFPSVKDEDLRMKDLEEYIKGLAFSTCSDEDAIMAMQMMFLLRGLIGRDNNTCILPAMYELADSQYYWNRFVWGMYLWMYSETQLRLWFGKIYRYLRDNESVGYANMMKYTVTGFQLPFKVSFTCNYLYFLSAY</sequence>